<accession>A0A1J8PYH7</accession>
<keyword evidence="1" id="KW-0732">Signal</keyword>
<organism evidence="2 3">
    <name type="scientific">Rhizopogon vesiculosus</name>
    <dbReference type="NCBI Taxonomy" id="180088"/>
    <lineage>
        <taxon>Eukaryota</taxon>
        <taxon>Fungi</taxon>
        <taxon>Dikarya</taxon>
        <taxon>Basidiomycota</taxon>
        <taxon>Agaricomycotina</taxon>
        <taxon>Agaricomycetes</taxon>
        <taxon>Agaricomycetidae</taxon>
        <taxon>Boletales</taxon>
        <taxon>Suillineae</taxon>
        <taxon>Rhizopogonaceae</taxon>
        <taxon>Rhizopogon</taxon>
    </lineage>
</organism>
<evidence type="ECO:0000256" key="1">
    <source>
        <dbReference type="SAM" id="SignalP"/>
    </source>
</evidence>
<dbReference type="OrthoDB" id="2688894at2759"/>
<comment type="caution">
    <text evidence="2">The sequence shown here is derived from an EMBL/GenBank/DDBJ whole genome shotgun (WGS) entry which is preliminary data.</text>
</comment>
<dbReference type="EMBL" id="LVVM01004141">
    <property type="protein sequence ID" value="OJA13495.1"/>
    <property type="molecule type" value="Genomic_DNA"/>
</dbReference>
<protein>
    <recommendedName>
        <fullName evidence="4">Hydrophobin</fullName>
    </recommendedName>
</protein>
<dbReference type="AlphaFoldDB" id="A0A1J8PYH7"/>
<evidence type="ECO:0000313" key="2">
    <source>
        <dbReference type="EMBL" id="OJA13495.1"/>
    </source>
</evidence>
<evidence type="ECO:0008006" key="4">
    <source>
        <dbReference type="Google" id="ProtNLM"/>
    </source>
</evidence>
<keyword evidence="3" id="KW-1185">Reference proteome</keyword>
<proteinExistence type="predicted"/>
<gene>
    <name evidence="2" type="ORF">AZE42_09387</name>
</gene>
<sequence length="176" mass="19169">MNISGVCPLRRTYMLLWWIGQLVLVWNGLGNAPCMGDPCNVPGSLDCCKTLPRPATTIIRMGRRGLFHSVDENSSILLCNVGSSFECGYVVPLKLHTSCMVVSCLELIGIYAQLSSDAFTGGLLILHVVQSFVLGPRLILGIREYHAKLVGKSDEGTDMISIAFQERIHITTGTSV</sequence>
<feature type="signal peptide" evidence="1">
    <location>
        <begin position="1"/>
        <end position="30"/>
    </location>
</feature>
<name>A0A1J8PYH7_9AGAM</name>
<feature type="chain" id="PRO_5012995585" description="Hydrophobin" evidence="1">
    <location>
        <begin position="31"/>
        <end position="176"/>
    </location>
</feature>
<evidence type="ECO:0000313" key="3">
    <source>
        <dbReference type="Proteomes" id="UP000183567"/>
    </source>
</evidence>
<dbReference type="Proteomes" id="UP000183567">
    <property type="component" value="Unassembled WGS sequence"/>
</dbReference>
<reference evidence="2 3" key="1">
    <citation type="submission" date="2016-03" db="EMBL/GenBank/DDBJ databases">
        <title>Comparative genomics of the ectomycorrhizal sister species Rhizopogon vinicolor and Rhizopogon vesiculosus (Basidiomycota: Boletales) reveals a divergence of the mating type B locus.</title>
        <authorList>
            <person name="Mujic A.B."/>
            <person name="Kuo A."/>
            <person name="Tritt A."/>
            <person name="Lipzen A."/>
            <person name="Chen C."/>
            <person name="Johnson J."/>
            <person name="Sharma A."/>
            <person name="Barry K."/>
            <person name="Grigoriev I.V."/>
            <person name="Spatafora J.W."/>
        </authorList>
    </citation>
    <scope>NUCLEOTIDE SEQUENCE [LARGE SCALE GENOMIC DNA]</scope>
    <source>
        <strain evidence="2 3">AM-OR11-056</strain>
    </source>
</reference>